<evidence type="ECO:0000259" key="1">
    <source>
        <dbReference type="Pfam" id="PF13961"/>
    </source>
</evidence>
<keyword evidence="3" id="KW-1185">Reference proteome</keyword>
<gene>
    <name evidence="2" type="ORF">KSP40_PGU007098</name>
</gene>
<accession>A0ABR2M620</accession>
<reference evidence="2 3" key="1">
    <citation type="journal article" date="2022" name="Nat. Plants">
        <title>Genomes of leafy and leafless Platanthera orchids illuminate the evolution of mycoheterotrophy.</title>
        <authorList>
            <person name="Li M.H."/>
            <person name="Liu K.W."/>
            <person name="Li Z."/>
            <person name="Lu H.C."/>
            <person name="Ye Q.L."/>
            <person name="Zhang D."/>
            <person name="Wang J.Y."/>
            <person name="Li Y.F."/>
            <person name="Zhong Z.M."/>
            <person name="Liu X."/>
            <person name="Yu X."/>
            <person name="Liu D.K."/>
            <person name="Tu X.D."/>
            <person name="Liu B."/>
            <person name="Hao Y."/>
            <person name="Liao X.Y."/>
            <person name="Jiang Y.T."/>
            <person name="Sun W.H."/>
            <person name="Chen J."/>
            <person name="Chen Y.Q."/>
            <person name="Ai Y."/>
            <person name="Zhai J.W."/>
            <person name="Wu S.S."/>
            <person name="Zhou Z."/>
            <person name="Hsiao Y.Y."/>
            <person name="Wu W.L."/>
            <person name="Chen Y.Y."/>
            <person name="Lin Y.F."/>
            <person name="Hsu J.L."/>
            <person name="Li C.Y."/>
            <person name="Wang Z.W."/>
            <person name="Zhao X."/>
            <person name="Zhong W.Y."/>
            <person name="Ma X.K."/>
            <person name="Ma L."/>
            <person name="Huang J."/>
            <person name="Chen G.Z."/>
            <person name="Huang M.Z."/>
            <person name="Huang L."/>
            <person name="Peng D.H."/>
            <person name="Luo Y.B."/>
            <person name="Zou S.Q."/>
            <person name="Chen S.P."/>
            <person name="Lan S."/>
            <person name="Tsai W.C."/>
            <person name="Van de Peer Y."/>
            <person name="Liu Z.J."/>
        </authorList>
    </citation>
    <scope>NUCLEOTIDE SEQUENCE [LARGE SCALE GENOMIC DNA]</scope>
    <source>
        <strain evidence="2">Lor288</strain>
    </source>
</reference>
<evidence type="ECO:0000313" key="3">
    <source>
        <dbReference type="Proteomes" id="UP001412067"/>
    </source>
</evidence>
<comment type="caution">
    <text evidence="2">The sequence shown here is derived from an EMBL/GenBank/DDBJ whole genome shotgun (WGS) entry which is preliminary data.</text>
</comment>
<feature type="domain" description="DUF4219" evidence="1">
    <location>
        <begin position="8"/>
        <end position="34"/>
    </location>
</feature>
<organism evidence="2 3">
    <name type="scientific">Platanthera guangdongensis</name>
    <dbReference type="NCBI Taxonomy" id="2320717"/>
    <lineage>
        <taxon>Eukaryota</taxon>
        <taxon>Viridiplantae</taxon>
        <taxon>Streptophyta</taxon>
        <taxon>Embryophyta</taxon>
        <taxon>Tracheophyta</taxon>
        <taxon>Spermatophyta</taxon>
        <taxon>Magnoliopsida</taxon>
        <taxon>Liliopsida</taxon>
        <taxon>Asparagales</taxon>
        <taxon>Orchidaceae</taxon>
        <taxon>Orchidoideae</taxon>
        <taxon>Orchideae</taxon>
        <taxon>Orchidinae</taxon>
        <taxon>Platanthera</taxon>
    </lineage>
</organism>
<sequence>MPGQVPKLTKTNYGNWSIQMKVLLASKELWEVVKDGYEELTAEAEAALTNAQRTAANKTTSSHLLSDKTSVLLLGPYSESTDVIAAEINPPEAISIQEVSAMGGEAPNSTSIS</sequence>
<protein>
    <recommendedName>
        <fullName evidence="1">DUF4219 domain-containing protein</fullName>
    </recommendedName>
</protein>
<dbReference type="InterPro" id="IPR025314">
    <property type="entry name" value="DUF4219"/>
</dbReference>
<name>A0ABR2M620_9ASPA</name>
<evidence type="ECO:0000313" key="2">
    <source>
        <dbReference type="EMBL" id="KAK8959582.1"/>
    </source>
</evidence>
<proteinExistence type="predicted"/>
<dbReference type="EMBL" id="JBBWWR010000011">
    <property type="protein sequence ID" value="KAK8959582.1"/>
    <property type="molecule type" value="Genomic_DNA"/>
</dbReference>
<dbReference type="Pfam" id="PF13961">
    <property type="entry name" value="DUF4219"/>
    <property type="match status" value="1"/>
</dbReference>
<dbReference type="Proteomes" id="UP001412067">
    <property type="component" value="Unassembled WGS sequence"/>
</dbReference>